<dbReference type="SMART" id="SM00363">
    <property type="entry name" value="S4"/>
    <property type="match status" value="1"/>
</dbReference>
<dbReference type="EMBL" id="JAVDWU010000001">
    <property type="protein sequence ID" value="MDR7148507.1"/>
    <property type="molecule type" value="Genomic_DNA"/>
</dbReference>
<dbReference type="Proteomes" id="UP001265700">
    <property type="component" value="Unassembled WGS sequence"/>
</dbReference>
<evidence type="ECO:0000259" key="6">
    <source>
        <dbReference type="SMART" id="SM00363"/>
    </source>
</evidence>
<evidence type="ECO:0000256" key="5">
    <source>
        <dbReference type="SAM" id="MobiDB-lite"/>
    </source>
</evidence>
<keyword evidence="7" id="KW-0346">Stress response</keyword>
<keyword evidence="3" id="KW-0238">DNA-binding</keyword>
<keyword evidence="2 4" id="KW-0694">RNA-binding</keyword>
<dbReference type="Pfam" id="PF01479">
    <property type="entry name" value="S4"/>
    <property type="match status" value="1"/>
</dbReference>
<protein>
    <submittedName>
        <fullName evidence="7">Ribosome-associated heat shock protein Hsp15</fullName>
    </submittedName>
</protein>
<sequence length="155" mass="17303">MPVHPGSATPSVRVRLDKWLWAARFYKTRALSADEIDKGRVQVNGQAAKPSREVRTGDTIELRHSDGTRTIVVRGVSGVRGPAPVAALLFEETAASIARRAENAERRRLAPEPAHSQPLGRPTKRDRRDIDQLRDRRDRPGAAPWNDRWSASVDD</sequence>
<gene>
    <name evidence="7" type="ORF">J2W49_000435</name>
</gene>
<dbReference type="Gene3D" id="3.10.290.10">
    <property type="entry name" value="RNA-binding S4 domain"/>
    <property type="match status" value="1"/>
</dbReference>
<feature type="region of interest" description="Disordered" evidence="5">
    <location>
        <begin position="102"/>
        <end position="155"/>
    </location>
</feature>
<accession>A0ABU1WHE2</accession>
<dbReference type="RefSeq" id="WP_310311181.1">
    <property type="nucleotide sequence ID" value="NZ_JAVDWU010000001.1"/>
</dbReference>
<dbReference type="InterPro" id="IPR002942">
    <property type="entry name" value="S4_RNA-bd"/>
</dbReference>
<proteinExistence type="inferred from homology"/>
<organism evidence="7 8">
    <name type="scientific">Hydrogenophaga palleronii</name>
    <dbReference type="NCBI Taxonomy" id="65655"/>
    <lineage>
        <taxon>Bacteria</taxon>
        <taxon>Pseudomonadati</taxon>
        <taxon>Pseudomonadota</taxon>
        <taxon>Betaproteobacteria</taxon>
        <taxon>Burkholderiales</taxon>
        <taxon>Comamonadaceae</taxon>
        <taxon>Hydrogenophaga</taxon>
    </lineage>
</organism>
<evidence type="ECO:0000256" key="3">
    <source>
        <dbReference type="ARBA" id="ARBA00023125"/>
    </source>
</evidence>
<dbReference type="InterPro" id="IPR025708">
    <property type="entry name" value="HSP15"/>
</dbReference>
<dbReference type="InterPro" id="IPR036986">
    <property type="entry name" value="S4_RNA-bd_sf"/>
</dbReference>
<feature type="compositionally biased region" description="Basic and acidic residues" evidence="5">
    <location>
        <begin position="126"/>
        <end position="140"/>
    </location>
</feature>
<dbReference type="CDD" id="cd00165">
    <property type="entry name" value="S4"/>
    <property type="match status" value="1"/>
</dbReference>
<evidence type="ECO:0000256" key="2">
    <source>
        <dbReference type="ARBA" id="ARBA00022884"/>
    </source>
</evidence>
<keyword evidence="8" id="KW-1185">Reference proteome</keyword>
<name>A0ABU1WHE2_9BURK</name>
<reference evidence="7 8" key="1">
    <citation type="submission" date="2023-07" db="EMBL/GenBank/DDBJ databases">
        <title>Sorghum-associated microbial communities from plants grown in Nebraska, USA.</title>
        <authorList>
            <person name="Schachtman D."/>
        </authorList>
    </citation>
    <scope>NUCLEOTIDE SEQUENCE [LARGE SCALE GENOMIC DNA]</scope>
    <source>
        <strain evidence="7 8">4249</strain>
    </source>
</reference>
<evidence type="ECO:0000313" key="7">
    <source>
        <dbReference type="EMBL" id="MDR7148507.1"/>
    </source>
</evidence>
<evidence type="ECO:0000313" key="8">
    <source>
        <dbReference type="Proteomes" id="UP001265700"/>
    </source>
</evidence>
<comment type="caution">
    <text evidence="7">The sequence shown here is derived from an EMBL/GenBank/DDBJ whole genome shotgun (WGS) entry which is preliminary data.</text>
</comment>
<evidence type="ECO:0000256" key="4">
    <source>
        <dbReference type="PROSITE-ProRule" id="PRU00182"/>
    </source>
</evidence>
<evidence type="ECO:0000256" key="1">
    <source>
        <dbReference type="ARBA" id="ARBA00008396"/>
    </source>
</evidence>
<feature type="domain" description="RNA-binding S4" evidence="6">
    <location>
        <begin position="14"/>
        <end position="81"/>
    </location>
</feature>
<dbReference type="PROSITE" id="PS50889">
    <property type="entry name" value="S4"/>
    <property type="match status" value="1"/>
</dbReference>
<dbReference type="PIRSF" id="PIRSF016821">
    <property type="entry name" value="HSP15"/>
    <property type="match status" value="1"/>
</dbReference>
<dbReference type="SUPFAM" id="SSF55174">
    <property type="entry name" value="Alpha-L RNA-binding motif"/>
    <property type="match status" value="1"/>
</dbReference>
<comment type="similarity">
    <text evidence="1">Belongs to the HSP15 family.</text>
</comment>